<dbReference type="AlphaFoldDB" id="A0A369CHX7"/>
<dbReference type="Proteomes" id="UP000252707">
    <property type="component" value="Unassembled WGS sequence"/>
</dbReference>
<dbReference type="GO" id="GO:1990281">
    <property type="term" value="C:efflux pump complex"/>
    <property type="evidence" value="ECO:0007669"/>
    <property type="project" value="TreeGrafter"/>
</dbReference>
<dbReference type="SUPFAM" id="SSF111369">
    <property type="entry name" value="HlyD-like secretion proteins"/>
    <property type="match status" value="2"/>
</dbReference>
<gene>
    <name evidence="2" type="ORF">DFQ59_101594</name>
</gene>
<keyword evidence="1" id="KW-0175">Coiled coil</keyword>
<dbReference type="GO" id="GO:0015562">
    <property type="term" value="F:efflux transmembrane transporter activity"/>
    <property type="evidence" value="ECO:0007669"/>
    <property type="project" value="TreeGrafter"/>
</dbReference>
<sequence>MTSRPALRLLLPLAILALALAVLAVLILTRPAGHPVPVRERTWTVDVETIRPQTLSPVLQLYGQVDNPRTARLAAAVAAEVLEVPAREGARVAAGDLLVRLDDRDQALLLAQRDADVQDLRAQLATERLRERSDRTALEHEQALLELARRAVSREQTLSSSKVGSEARLDEARQSLERQALAMETRRLAVASHGPQLEQLQARLARAEAQRDQARLDLGRTRIPAPFQGRIARLEVSPGDRVRVGDPLLVLFDESTLELRAQLPAPRIAGIRRALETGAALTARGELDGHPVTARLTHLAAETTPGRGGIDALLRVESGAERLQLGRTLELTLSLPPLADVVAVPPAALYGGNRVYKLVDGRMAAVDVTRLGETAGDDGPPRLLVRGAGLAAGDRLVTTQLPNAAEGLAVRPAAAETR</sequence>
<name>A0A369CHX7_9GAMM</name>
<feature type="coiled-coil region" evidence="1">
    <location>
        <begin position="166"/>
        <end position="217"/>
    </location>
</feature>
<dbReference type="Gene3D" id="1.10.287.470">
    <property type="entry name" value="Helix hairpin bin"/>
    <property type="match status" value="1"/>
</dbReference>
<evidence type="ECO:0000313" key="3">
    <source>
        <dbReference type="Proteomes" id="UP000252707"/>
    </source>
</evidence>
<keyword evidence="3" id="KW-1185">Reference proteome</keyword>
<accession>A0A369CHX7</accession>
<dbReference type="RefSeq" id="WP_114278151.1">
    <property type="nucleotide sequence ID" value="NZ_QPJY01000001.1"/>
</dbReference>
<dbReference type="PANTHER" id="PTHR30469:SF15">
    <property type="entry name" value="HLYD FAMILY OF SECRETION PROTEINS"/>
    <property type="match status" value="1"/>
</dbReference>
<evidence type="ECO:0000256" key="1">
    <source>
        <dbReference type="SAM" id="Coils"/>
    </source>
</evidence>
<proteinExistence type="predicted"/>
<dbReference type="PANTHER" id="PTHR30469">
    <property type="entry name" value="MULTIDRUG RESISTANCE PROTEIN MDTA"/>
    <property type="match status" value="1"/>
</dbReference>
<dbReference type="EMBL" id="QPJY01000001">
    <property type="protein sequence ID" value="RCX33293.1"/>
    <property type="molecule type" value="Genomic_DNA"/>
</dbReference>
<organism evidence="2 3">
    <name type="scientific">Thioalbus denitrificans</name>
    <dbReference type="NCBI Taxonomy" id="547122"/>
    <lineage>
        <taxon>Bacteria</taxon>
        <taxon>Pseudomonadati</taxon>
        <taxon>Pseudomonadota</taxon>
        <taxon>Gammaproteobacteria</taxon>
        <taxon>Chromatiales</taxon>
        <taxon>Ectothiorhodospiraceae</taxon>
        <taxon>Thioalbus</taxon>
    </lineage>
</organism>
<dbReference type="Gene3D" id="2.40.50.100">
    <property type="match status" value="1"/>
</dbReference>
<reference evidence="2 3" key="1">
    <citation type="submission" date="2018-07" db="EMBL/GenBank/DDBJ databases">
        <title>Genomic Encyclopedia of Type Strains, Phase IV (KMG-IV): sequencing the most valuable type-strain genomes for metagenomic binning, comparative biology and taxonomic classification.</title>
        <authorList>
            <person name="Goeker M."/>
        </authorList>
    </citation>
    <scope>NUCLEOTIDE SEQUENCE [LARGE SCALE GENOMIC DNA]</scope>
    <source>
        <strain evidence="2 3">DSM 26407</strain>
    </source>
</reference>
<comment type="caution">
    <text evidence="2">The sequence shown here is derived from an EMBL/GenBank/DDBJ whole genome shotgun (WGS) entry which is preliminary data.</text>
</comment>
<dbReference type="OrthoDB" id="8524475at2"/>
<protein>
    <submittedName>
        <fullName evidence="2">Multidrug resistance efflux pump</fullName>
    </submittedName>
</protein>
<evidence type="ECO:0000313" key="2">
    <source>
        <dbReference type="EMBL" id="RCX33293.1"/>
    </source>
</evidence>
<dbReference type="Gene3D" id="2.40.30.170">
    <property type="match status" value="1"/>
</dbReference>